<dbReference type="EMBL" id="JBHUEE010000002">
    <property type="protein sequence ID" value="MFD1717463.1"/>
    <property type="molecule type" value="Genomic_DNA"/>
</dbReference>
<feature type="domain" description="Calcineurin-like phosphoesterase N-terminal" evidence="3">
    <location>
        <begin position="36"/>
        <end position="97"/>
    </location>
</feature>
<name>A0ABW4L3Q6_9MICO</name>
<dbReference type="Pfam" id="PF16370">
    <property type="entry name" value="MetallophosC"/>
    <property type="match status" value="1"/>
</dbReference>
<organism evidence="4 5">
    <name type="scientific">Georgenia deserti</name>
    <dbReference type="NCBI Taxonomy" id="2093781"/>
    <lineage>
        <taxon>Bacteria</taxon>
        <taxon>Bacillati</taxon>
        <taxon>Actinomycetota</taxon>
        <taxon>Actinomycetes</taxon>
        <taxon>Micrococcales</taxon>
        <taxon>Bogoriellaceae</taxon>
        <taxon>Georgenia</taxon>
    </lineage>
</organism>
<protein>
    <submittedName>
        <fullName evidence="4">Calcineurin-like phosphoesterase C-terminal domain-containing protein</fullName>
    </submittedName>
</protein>
<dbReference type="Gene3D" id="2.60.40.10">
    <property type="entry name" value="Immunoglobulins"/>
    <property type="match status" value="1"/>
</dbReference>
<dbReference type="PANTHER" id="PTHR43143:SF6">
    <property type="entry name" value="BLL3016 PROTEIN"/>
    <property type="match status" value="1"/>
</dbReference>
<evidence type="ECO:0000259" key="3">
    <source>
        <dbReference type="Pfam" id="PF16371"/>
    </source>
</evidence>
<dbReference type="InterPro" id="IPR032288">
    <property type="entry name" value="Metallophos_C"/>
</dbReference>
<sequence length="551" mass="59851">MTAAVLVPGSASGSVPSGETARGVVYEDRNDNGRRDAGEPGIPDVAVSNGLDVVTTDDDGRYALPVDDETIIFVSKPAGYMVPVDDDQLPQFYYRHYPNGTPHELRYGGIEPTGPLPESVDFALVPQEEEPDVFDAVVFADTQTTTSGELAQLQEDIVDELVGTDAAFGLTVGDVVNDPLNLYAEHNSIMSEIGVPWWNIPGNHDMDYDAPTDEHATDTFKSVFGPTNYSFTYGDVHVIGLDNVEHLGPDEGYRGHFSDEQLQWVENDLALVPEDKLVVIATHIPLRTGATDSPAVNTGNLDQLLALLQGREHVYSFAGHDTSNSWHSWFGPEDGWQGDEPFHHQVLAEARGGGWSTGPIDERGVHAADMADGNPNGYYTMSFDGPDYTSRYQPASLPADFQLRLSFSGGRGDVMHVPGGPSGSGDFAEPVQYHPRDWDAEHGPTPTVTANVFDGGSRHTVEMSIDGRPFAPMQLSEPAMDPYVTALHEMYQGTDEQPVAPEPSSHLWTAALPNNVRPGDHTVTVRSTDPYGHATERTTEFEVVTGRPPAR</sequence>
<reference evidence="5" key="1">
    <citation type="journal article" date="2019" name="Int. J. Syst. Evol. Microbiol.">
        <title>The Global Catalogue of Microorganisms (GCM) 10K type strain sequencing project: providing services to taxonomists for standard genome sequencing and annotation.</title>
        <authorList>
            <consortium name="The Broad Institute Genomics Platform"/>
            <consortium name="The Broad Institute Genome Sequencing Center for Infectious Disease"/>
            <person name="Wu L."/>
            <person name="Ma J."/>
        </authorList>
    </citation>
    <scope>NUCLEOTIDE SEQUENCE [LARGE SCALE GENOMIC DNA]</scope>
    <source>
        <strain evidence="5">JCM 17130</strain>
    </source>
</reference>
<gene>
    <name evidence="4" type="ORF">ACFSE6_06430</name>
</gene>
<dbReference type="InterPro" id="IPR051918">
    <property type="entry name" value="STPP_CPPED1"/>
</dbReference>
<comment type="caution">
    <text evidence="4">The sequence shown here is derived from an EMBL/GenBank/DDBJ whole genome shotgun (WGS) entry which is preliminary data.</text>
</comment>
<dbReference type="Pfam" id="PF16371">
    <property type="entry name" value="MetallophosN"/>
    <property type="match status" value="1"/>
</dbReference>
<dbReference type="InterPro" id="IPR013783">
    <property type="entry name" value="Ig-like_fold"/>
</dbReference>
<keyword evidence="5" id="KW-1185">Reference proteome</keyword>
<dbReference type="Proteomes" id="UP001597277">
    <property type="component" value="Unassembled WGS sequence"/>
</dbReference>
<dbReference type="Gene3D" id="3.60.21.10">
    <property type="match status" value="1"/>
</dbReference>
<accession>A0ABW4L3Q6</accession>
<evidence type="ECO:0000259" key="2">
    <source>
        <dbReference type="Pfam" id="PF16370"/>
    </source>
</evidence>
<dbReference type="PANTHER" id="PTHR43143">
    <property type="entry name" value="METALLOPHOSPHOESTERASE, CALCINEURIN SUPERFAMILY"/>
    <property type="match status" value="1"/>
</dbReference>
<dbReference type="SUPFAM" id="SSF56300">
    <property type="entry name" value="Metallo-dependent phosphatases"/>
    <property type="match status" value="1"/>
</dbReference>
<evidence type="ECO:0000256" key="1">
    <source>
        <dbReference type="SAM" id="MobiDB-lite"/>
    </source>
</evidence>
<dbReference type="SUPFAM" id="SSF117074">
    <property type="entry name" value="Hypothetical protein PA1324"/>
    <property type="match status" value="1"/>
</dbReference>
<evidence type="ECO:0000313" key="4">
    <source>
        <dbReference type="EMBL" id="MFD1717463.1"/>
    </source>
</evidence>
<dbReference type="RefSeq" id="WP_388003736.1">
    <property type="nucleotide sequence ID" value="NZ_JBHUEE010000002.1"/>
</dbReference>
<feature type="compositionally biased region" description="Low complexity" evidence="1">
    <location>
        <begin position="1"/>
        <end position="18"/>
    </location>
</feature>
<feature type="domain" description="Calcineurin-like phosphoesterase C-terminal" evidence="2">
    <location>
        <begin position="350"/>
        <end position="533"/>
    </location>
</feature>
<feature type="compositionally biased region" description="Basic and acidic residues" evidence="1">
    <location>
        <begin position="25"/>
        <end position="38"/>
    </location>
</feature>
<evidence type="ECO:0000313" key="5">
    <source>
        <dbReference type="Proteomes" id="UP001597277"/>
    </source>
</evidence>
<proteinExistence type="predicted"/>
<dbReference type="InterPro" id="IPR032285">
    <property type="entry name" value="Metallophos_N"/>
</dbReference>
<feature type="region of interest" description="Disordered" evidence="1">
    <location>
        <begin position="1"/>
        <end position="43"/>
    </location>
</feature>
<dbReference type="InterPro" id="IPR029052">
    <property type="entry name" value="Metallo-depent_PP-like"/>
</dbReference>
<feature type="region of interest" description="Disordered" evidence="1">
    <location>
        <begin position="513"/>
        <end position="551"/>
    </location>
</feature>